<dbReference type="RefSeq" id="WP_119444923.1">
    <property type="nucleotide sequence ID" value="NZ_CP032317.1"/>
</dbReference>
<accession>A0A3B7R1Q6</accession>
<dbReference type="Proteomes" id="UP000262802">
    <property type="component" value="Chromosome"/>
</dbReference>
<dbReference type="OrthoDB" id="853480at2"/>
<proteinExistence type="predicted"/>
<protein>
    <submittedName>
        <fullName evidence="1">Uncharacterized protein</fullName>
    </submittedName>
</protein>
<dbReference type="AlphaFoldDB" id="A0A3B7R1Q6"/>
<dbReference type="EMBL" id="CP032317">
    <property type="protein sequence ID" value="AYA37353.1"/>
    <property type="molecule type" value="Genomic_DNA"/>
</dbReference>
<name>A0A3B7R1Q6_9BACT</name>
<organism evidence="1 2">
    <name type="scientific">Hymenobacter oligotrophus</name>
    <dbReference type="NCBI Taxonomy" id="2319843"/>
    <lineage>
        <taxon>Bacteria</taxon>
        <taxon>Pseudomonadati</taxon>
        <taxon>Bacteroidota</taxon>
        <taxon>Cytophagia</taxon>
        <taxon>Cytophagales</taxon>
        <taxon>Hymenobacteraceae</taxon>
        <taxon>Hymenobacter</taxon>
    </lineage>
</organism>
<dbReference type="KEGG" id="hyh:D3Y59_10005"/>
<evidence type="ECO:0000313" key="1">
    <source>
        <dbReference type="EMBL" id="AYA37353.1"/>
    </source>
</evidence>
<gene>
    <name evidence="1" type="ORF">D3Y59_10005</name>
</gene>
<dbReference type="PROSITE" id="PS51257">
    <property type="entry name" value="PROKAR_LIPOPROTEIN"/>
    <property type="match status" value="1"/>
</dbReference>
<reference evidence="1 2" key="1">
    <citation type="submission" date="2018-09" db="EMBL/GenBank/DDBJ databases">
        <title>Hymenobacter medium sp. nov., isolated from R2A medium.</title>
        <authorList>
            <person name="Yingchao G."/>
        </authorList>
    </citation>
    <scope>NUCLEOTIDE SEQUENCE [LARGE SCALE GENOMIC DNA]</scope>
    <source>
        <strain evidence="2">sh-6</strain>
    </source>
</reference>
<keyword evidence="2" id="KW-1185">Reference proteome</keyword>
<evidence type="ECO:0000313" key="2">
    <source>
        <dbReference type="Proteomes" id="UP000262802"/>
    </source>
</evidence>
<sequence>MRQLYAPLLTAGLLLGLSGCFIDVDERPVLPPYRPILMSRATLEQSVALVPARTMRNTGKIYLKDKYVFINERYEGIHIIDNHDPAQPRNVGFLRIPGNVDVAMRGALLYADNAVDLVTVNLADPANARVVGRTRNAFPELAPPEPASIEPEYRPENRPADAVVVGWQKVNK</sequence>